<proteinExistence type="inferred from homology"/>
<gene>
    <name evidence="4" type="ORF">Daus18300_002303</name>
</gene>
<evidence type="ECO:0000313" key="5">
    <source>
        <dbReference type="Proteomes" id="UP001583177"/>
    </source>
</evidence>
<feature type="chain" id="PRO_5045555061" description="Aromatic prenyltransferase" evidence="3">
    <location>
        <begin position="25"/>
        <end position="424"/>
    </location>
</feature>
<comment type="caution">
    <text evidence="4">The sequence shown here is derived from an EMBL/GenBank/DDBJ whole genome shotgun (WGS) entry which is preliminary data.</text>
</comment>
<keyword evidence="5" id="KW-1185">Reference proteome</keyword>
<dbReference type="PIRSF" id="PIRSF000509">
    <property type="entry name" value="Trp_DMAT"/>
    <property type="match status" value="1"/>
</dbReference>
<dbReference type="InterPro" id="IPR012148">
    <property type="entry name" value="ABBA_DMATS-like"/>
</dbReference>
<dbReference type="InterPro" id="IPR033964">
    <property type="entry name" value="ABBA"/>
</dbReference>
<evidence type="ECO:0000256" key="3">
    <source>
        <dbReference type="SAM" id="SignalP"/>
    </source>
</evidence>
<dbReference type="PANTHER" id="PTHR40627">
    <property type="entry name" value="INDOLE PRENYLTRANSFERASE TDIB-RELATED"/>
    <property type="match status" value="1"/>
</dbReference>
<reference evidence="4 5" key="1">
    <citation type="journal article" date="2024" name="IMA Fungus">
        <title>IMA Genome - F19 : A genome assembly and annotation guide to empower mycologists, including annotated draft genome sequences of Ceratocystis pirilliformis, Diaporthe australafricana, Fusarium ophioides, Paecilomyces lecythidis, and Sporothrix stenoceras.</title>
        <authorList>
            <person name="Aylward J."/>
            <person name="Wilson A.M."/>
            <person name="Visagie C.M."/>
            <person name="Spraker J."/>
            <person name="Barnes I."/>
            <person name="Buitendag C."/>
            <person name="Ceriani C."/>
            <person name="Del Mar Angel L."/>
            <person name="du Plessis D."/>
            <person name="Fuchs T."/>
            <person name="Gasser K."/>
            <person name="Kramer D."/>
            <person name="Li W."/>
            <person name="Munsamy K."/>
            <person name="Piso A."/>
            <person name="Price J.L."/>
            <person name="Sonnekus B."/>
            <person name="Thomas C."/>
            <person name="van der Nest A."/>
            <person name="van Dijk A."/>
            <person name="van Heerden A."/>
            <person name="van Vuuren N."/>
            <person name="Yilmaz N."/>
            <person name="Duong T.A."/>
            <person name="van der Merwe N.A."/>
            <person name="Wingfield M.J."/>
            <person name="Wingfield B.D."/>
        </authorList>
    </citation>
    <scope>NUCLEOTIDE SEQUENCE [LARGE SCALE GENOMIC DNA]</scope>
    <source>
        <strain evidence="4 5">CMW 18300</strain>
    </source>
</reference>
<organism evidence="4 5">
    <name type="scientific">Diaporthe australafricana</name>
    <dbReference type="NCBI Taxonomy" id="127596"/>
    <lineage>
        <taxon>Eukaryota</taxon>
        <taxon>Fungi</taxon>
        <taxon>Dikarya</taxon>
        <taxon>Ascomycota</taxon>
        <taxon>Pezizomycotina</taxon>
        <taxon>Sordariomycetes</taxon>
        <taxon>Sordariomycetidae</taxon>
        <taxon>Diaporthales</taxon>
        <taxon>Diaporthaceae</taxon>
        <taxon>Diaporthe</taxon>
    </lineage>
</organism>
<keyword evidence="2" id="KW-0808">Transferase</keyword>
<dbReference type="NCBIfam" id="TIGR03429">
    <property type="entry name" value="arom_pren_DMATS"/>
    <property type="match status" value="1"/>
</dbReference>
<dbReference type="Proteomes" id="UP001583177">
    <property type="component" value="Unassembled WGS sequence"/>
</dbReference>
<dbReference type="CDD" id="cd13929">
    <property type="entry name" value="PT-DMATS_CymD"/>
    <property type="match status" value="1"/>
</dbReference>
<feature type="signal peptide" evidence="3">
    <location>
        <begin position="1"/>
        <end position="24"/>
    </location>
</feature>
<evidence type="ECO:0000256" key="1">
    <source>
        <dbReference type="ARBA" id="ARBA00010209"/>
    </source>
</evidence>
<dbReference type="InterPro" id="IPR017795">
    <property type="entry name" value="ABBA_NscD-like"/>
</dbReference>
<name>A0ABR3XQF0_9PEZI</name>
<evidence type="ECO:0008006" key="6">
    <source>
        <dbReference type="Google" id="ProtNLM"/>
    </source>
</evidence>
<protein>
    <recommendedName>
        <fullName evidence="6">Aromatic prenyltransferase</fullName>
    </recommendedName>
</protein>
<keyword evidence="3" id="KW-0732">Signal</keyword>
<accession>A0ABR3XQF0</accession>
<evidence type="ECO:0000256" key="2">
    <source>
        <dbReference type="ARBA" id="ARBA00022679"/>
    </source>
</evidence>
<dbReference type="SFLD" id="SFLDS00036">
    <property type="entry name" value="Aromatic_Prenyltransferase"/>
    <property type="match status" value="1"/>
</dbReference>
<dbReference type="Pfam" id="PF11991">
    <property type="entry name" value="Trp_DMAT"/>
    <property type="match status" value="1"/>
</dbReference>
<dbReference type="EMBL" id="JAWRVE010000013">
    <property type="protein sequence ID" value="KAL1877949.1"/>
    <property type="molecule type" value="Genomic_DNA"/>
</dbReference>
<dbReference type="PANTHER" id="PTHR40627:SF4">
    <property type="entry name" value="PRENYLTRANSFERASE ASQH1-RELATED"/>
    <property type="match status" value="1"/>
</dbReference>
<comment type="similarity">
    <text evidence="1">Belongs to the tryptophan dimethylallyltransferase family.</text>
</comment>
<evidence type="ECO:0000313" key="4">
    <source>
        <dbReference type="EMBL" id="KAL1877949.1"/>
    </source>
</evidence>
<sequence length="424" mass="48529">MVTSLFKGFVDFVVLCLLRLPAFPSERSEKDQGLAKPLRATTAAFLNVNTRYRGQPNQLNKHANYWWESCGHTLAVLLEKAGYPDQIQHQHLEFIRIITPHLGPSHVPGRQQHWKSFMTDDHTPIELSWDWRTGNKLPKIRFSIEPVGLHAGTPLDPDNQSAASRLQETLSGILSEKSMEWLRHFQEKLDGPETRTGAEEVEGHRSRQFYAFDLEEDGSIMSKAYFFPGFKARKTHQSTLDVIMVAIKTAPASTPEELQALEVFREFTQDASSPFEINMLAIDLVAPADSRFKIYFRIRDTSFASVINTIHLNNRLRYPTLNHEVLRNLYFSLLDRPATVDNQIESDDVQLPVMDHRTAGILYNVEFRYQSKVPKVKVYLPVRHYSQNEAAVMQALDAHFNGTESSTGQRDNMLRYKDAIGMIL</sequence>